<keyword evidence="2" id="KW-0808">Transferase</keyword>
<comment type="caution">
    <text evidence="2">The sequence shown here is derived from an EMBL/GenBank/DDBJ whole genome shotgun (WGS) entry which is preliminary data.</text>
</comment>
<name>A0A7X1AWW5_9BACT</name>
<accession>A0A7X1AWW5</accession>
<keyword evidence="3" id="KW-1185">Reference proteome</keyword>
<reference evidence="2 3" key="1">
    <citation type="submission" date="2020-07" db="EMBL/GenBank/DDBJ databases">
        <authorList>
            <person name="Feng X."/>
        </authorList>
    </citation>
    <scope>NUCLEOTIDE SEQUENCE [LARGE SCALE GENOMIC DNA]</scope>
    <source>
        <strain evidence="2 3">JCM14086</strain>
    </source>
</reference>
<gene>
    <name evidence="2" type="ORF">H5P30_06865</name>
</gene>
<protein>
    <submittedName>
        <fullName evidence="2">Polysaccharide pyruvyl transferase family protein</fullName>
    </submittedName>
</protein>
<organism evidence="2 3">
    <name type="scientific">Puniceicoccus vermicola</name>
    <dbReference type="NCBI Taxonomy" id="388746"/>
    <lineage>
        <taxon>Bacteria</taxon>
        <taxon>Pseudomonadati</taxon>
        <taxon>Verrucomicrobiota</taxon>
        <taxon>Opitutia</taxon>
        <taxon>Puniceicoccales</taxon>
        <taxon>Puniceicoccaceae</taxon>
        <taxon>Puniceicoccus</taxon>
    </lineage>
</organism>
<dbReference type="EMBL" id="JACHVA010000053">
    <property type="protein sequence ID" value="MBC2601496.1"/>
    <property type="molecule type" value="Genomic_DNA"/>
</dbReference>
<dbReference type="RefSeq" id="WP_185692207.1">
    <property type="nucleotide sequence ID" value="NZ_JACHVA010000053.1"/>
</dbReference>
<evidence type="ECO:0000259" key="1">
    <source>
        <dbReference type="Pfam" id="PF04230"/>
    </source>
</evidence>
<evidence type="ECO:0000313" key="3">
    <source>
        <dbReference type="Proteomes" id="UP000525652"/>
    </source>
</evidence>
<dbReference type="AlphaFoldDB" id="A0A7X1AWW5"/>
<evidence type="ECO:0000313" key="2">
    <source>
        <dbReference type="EMBL" id="MBC2601496.1"/>
    </source>
</evidence>
<proteinExistence type="predicted"/>
<dbReference type="InterPro" id="IPR007345">
    <property type="entry name" value="Polysacch_pyruvyl_Trfase"/>
</dbReference>
<feature type="domain" description="Polysaccharide pyruvyl transferase" evidence="1">
    <location>
        <begin position="4"/>
        <end position="114"/>
    </location>
</feature>
<dbReference type="Pfam" id="PF04230">
    <property type="entry name" value="PS_pyruv_trans"/>
    <property type="match status" value="1"/>
</dbReference>
<sequence>MDSSWKIYGVRGPLTAKELGLPSEMVFSDPGLLIRDFVPEPPKTRNTIGWMPHHRSIHAVDWATHCPRHGLHFINPEGSVERVLHEISQCELLLSEAMHGVIVADSLRIPWIPVHMFSQINEFKWWDWCKSMDLSYNPVQLPPIFETSPRPIKRCQNGLKRFAAPTPLGKDKWHRLPLRKSSPTEISQGLRGLRDAPETVRPQLSRDPILRAMIEQQFAQLTILRNQWADDHLQALPIQQQPSQ</sequence>
<dbReference type="Proteomes" id="UP000525652">
    <property type="component" value="Unassembled WGS sequence"/>
</dbReference>
<dbReference type="GO" id="GO:0016740">
    <property type="term" value="F:transferase activity"/>
    <property type="evidence" value="ECO:0007669"/>
    <property type="project" value="UniProtKB-KW"/>
</dbReference>